<feature type="transmembrane region" description="Helical" evidence="10">
    <location>
        <begin position="442"/>
        <end position="463"/>
    </location>
</feature>
<dbReference type="InterPro" id="IPR020846">
    <property type="entry name" value="MFS_dom"/>
</dbReference>
<feature type="transmembrane region" description="Helical" evidence="10">
    <location>
        <begin position="275"/>
        <end position="294"/>
    </location>
</feature>
<dbReference type="FunFam" id="1.20.1250.20:FF:000489">
    <property type="entry name" value="MFS general substrate transporter"/>
    <property type="match status" value="1"/>
</dbReference>
<feature type="compositionally biased region" description="Polar residues" evidence="9">
    <location>
        <begin position="35"/>
        <end position="51"/>
    </location>
</feature>
<keyword evidence="3" id="KW-0813">Transport</keyword>
<feature type="transmembrane region" description="Helical" evidence="10">
    <location>
        <begin position="234"/>
        <end position="254"/>
    </location>
</feature>
<keyword evidence="4" id="KW-1003">Cell membrane</keyword>
<feature type="domain" description="Major facilitator superfamily (MFS) profile" evidence="11">
    <location>
        <begin position="79"/>
        <end position="568"/>
    </location>
</feature>
<protein>
    <submittedName>
        <fullName evidence="12">Major facilitator superfamily transporter</fullName>
    </submittedName>
</protein>
<sequence>MKGALDIYIPALLLAPPTRSLLPSSIMNPHDDSSRGASPTIRPSRSNSIDFQQPGKEKDALNTGEDGIEYPQGPKLFLITIALCLAVFLVALDNTIIATAIPKITDQFQSLDDVGWYGSAYLLTTAAFQLLFGRFYSFLSIKWVFITAISIFELGSLICGVAPNSTALIVGRAIAGLGSAGIFSGALIIVANTVPLTKRPMYTGLIGAMYGIASVAGPLMGGVFTDKVTWRWCFYINLPIGGVTLFVIALFFTAPGASHTKQSMGFAERINQFDPFGTAIFVPAVVCLLLALQWGGSKYPWSDGRIIALFVLFGVFISVFIGIQFWKQDMATVPPRILKNRSIAAGVWFSLFLGSSFFILVYFLPIWFQAIKGVSAVKSGIDNLPMILSLVISSLIAGVFITVVGYYTPFMILSSVLMGVGSGLISTFGVGTGHAHWIGYQIIYGLGVGFGMQQPVIAAQTVLDLQDIPTGTSVMMFAQTLGGALFVSVGQNVFTNKLKDGLASQVPGLNPGLVLNAGATSLRDSVDAQYLPAVILAYNDALVSAFYVSIALACISLAGALTIEWKSVKGKNIEMAMG</sequence>
<keyword evidence="7 10" id="KW-0472">Membrane</keyword>
<dbReference type="OrthoDB" id="10021397at2759"/>
<proteinExistence type="inferred from homology"/>
<evidence type="ECO:0000256" key="8">
    <source>
        <dbReference type="ARBA" id="ARBA00023180"/>
    </source>
</evidence>
<dbReference type="PRINTS" id="PR01036">
    <property type="entry name" value="TCRTETB"/>
</dbReference>
<evidence type="ECO:0000256" key="6">
    <source>
        <dbReference type="ARBA" id="ARBA00022989"/>
    </source>
</evidence>
<feature type="transmembrane region" description="Helical" evidence="10">
    <location>
        <begin position="76"/>
        <end position="102"/>
    </location>
</feature>
<organism evidence="12 13">
    <name type="scientific">Mycena venus</name>
    <dbReference type="NCBI Taxonomy" id="2733690"/>
    <lineage>
        <taxon>Eukaryota</taxon>
        <taxon>Fungi</taxon>
        <taxon>Dikarya</taxon>
        <taxon>Basidiomycota</taxon>
        <taxon>Agaricomycotina</taxon>
        <taxon>Agaricomycetes</taxon>
        <taxon>Agaricomycetidae</taxon>
        <taxon>Agaricales</taxon>
        <taxon>Marasmiineae</taxon>
        <taxon>Mycenaceae</taxon>
        <taxon>Mycena</taxon>
    </lineage>
</organism>
<evidence type="ECO:0000256" key="4">
    <source>
        <dbReference type="ARBA" id="ARBA00022475"/>
    </source>
</evidence>
<dbReference type="PANTHER" id="PTHR23501">
    <property type="entry name" value="MAJOR FACILITATOR SUPERFAMILY"/>
    <property type="match status" value="1"/>
</dbReference>
<evidence type="ECO:0000256" key="5">
    <source>
        <dbReference type="ARBA" id="ARBA00022692"/>
    </source>
</evidence>
<keyword evidence="6 10" id="KW-1133">Transmembrane helix</keyword>
<dbReference type="SUPFAM" id="SSF103473">
    <property type="entry name" value="MFS general substrate transporter"/>
    <property type="match status" value="1"/>
</dbReference>
<evidence type="ECO:0000256" key="10">
    <source>
        <dbReference type="SAM" id="Phobius"/>
    </source>
</evidence>
<feature type="transmembrane region" description="Helical" evidence="10">
    <location>
        <begin position="202"/>
        <end position="222"/>
    </location>
</feature>
<feature type="region of interest" description="Disordered" evidence="9">
    <location>
        <begin position="24"/>
        <end position="64"/>
    </location>
</feature>
<feature type="transmembrane region" description="Helical" evidence="10">
    <location>
        <begin position="306"/>
        <end position="326"/>
    </location>
</feature>
<dbReference type="GO" id="GO:0022857">
    <property type="term" value="F:transmembrane transporter activity"/>
    <property type="evidence" value="ECO:0007669"/>
    <property type="project" value="InterPro"/>
</dbReference>
<feature type="transmembrane region" description="Helical" evidence="10">
    <location>
        <begin position="475"/>
        <end position="494"/>
    </location>
</feature>
<dbReference type="AlphaFoldDB" id="A0A8H6WYL6"/>
<dbReference type="PROSITE" id="PS50850">
    <property type="entry name" value="MFS"/>
    <property type="match status" value="1"/>
</dbReference>
<comment type="similarity">
    <text evidence="2">Belongs to the major facilitator superfamily. TCR/Tet family.</text>
</comment>
<dbReference type="Gene3D" id="1.20.1250.20">
    <property type="entry name" value="MFS general substrate transporter like domains"/>
    <property type="match status" value="1"/>
</dbReference>
<evidence type="ECO:0000256" key="1">
    <source>
        <dbReference type="ARBA" id="ARBA00004651"/>
    </source>
</evidence>
<feature type="transmembrane region" description="Helical" evidence="10">
    <location>
        <begin position="144"/>
        <end position="163"/>
    </location>
</feature>
<name>A0A8H6WYL6_9AGAR</name>
<feature type="transmembrane region" description="Helical" evidence="10">
    <location>
        <begin position="541"/>
        <end position="563"/>
    </location>
</feature>
<evidence type="ECO:0000259" key="11">
    <source>
        <dbReference type="PROSITE" id="PS50850"/>
    </source>
</evidence>
<dbReference type="InterPro" id="IPR036259">
    <property type="entry name" value="MFS_trans_sf"/>
</dbReference>
<dbReference type="FunFam" id="1.20.1250.20:FF:000196">
    <property type="entry name" value="MFS toxin efflux pump (AflT)"/>
    <property type="match status" value="1"/>
</dbReference>
<accession>A0A8H6WYL6</accession>
<feature type="transmembrane region" description="Helical" evidence="10">
    <location>
        <begin position="347"/>
        <end position="367"/>
    </location>
</feature>
<dbReference type="EMBL" id="JACAZI010000032">
    <property type="protein sequence ID" value="KAF7331034.1"/>
    <property type="molecule type" value="Genomic_DNA"/>
</dbReference>
<evidence type="ECO:0000256" key="2">
    <source>
        <dbReference type="ARBA" id="ARBA00007520"/>
    </source>
</evidence>
<dbReference type="GO" id="GO:0005886">
    <property type="term" value="C:plasma membrane"/>
    <property type="evidence" value="ECO:0007669"/>
    <property type="project" value="UniProtKB-SubCell"/>
</dbReference>
<dbReference type="Proteomes" id="UP000620124">
    <property type="component" value="Unassembled WGS sequence"/>
</dbReference>
<feature type="transmembrane region" description="Helical" evidence="10">
    <location>
        <begin position="412"/>
        <end position="430"/>
    </location>
</feature>
<dbReference type="InterPro" id="IPR011701">
    <property type="entry name" value="MFS"/>
</dbReference>
<dbReference type="FunFam" id="1.20.1720.10:FF:000012">
    <property type="entry name" value="MFS toxin efflux pump (AflT)"/>
    <property type="match status" value="1"/>
</dbReference>
<comment type="subcellular location">
    <subcellularLocation>
        <location evidence="1">Cell membrane</location>
        <topology evidence="1">Multi-pass membrane protein</topology>
    </subcellularLocation>
</comment>
<keyword evidence="5 10" id="KW-0812">Transmembrane</keyword>
<evidence type="ECO:0000313" key="13">
    <source>
        <dbReference type="Proteomes" id="UP000620124"/>
    </source>
</evidence>
<comment type="caution">
    <text evidence="12">The sequence shown here is derived from an EMBL/GenBank/DDBJ whole genome shotgun (WGS) entry which is preliminary data.</text>
</comment>
<dbReference type="CDD" id="cd17502">
    <property type="entry name" value="MFS_Azr1_MDR_like"/>
    <property type="match status" value="1"/>
</dbReference>
<evidence type="ECO:0000256" key="7">
    <source>
        <dbReference type="ARBA" id="ARBA00023136"/>
    </source>
</evidence>
<dbReference type="Gene3D" id="1.20.1720.10">
    <property type="entry name" value="Multidrug resistance protein D"/>
    <property type="match status" value="1"/>
</dbReference>
<gene>
    <name evidence="12" type="ORF">MVEN_02443700</name>
</gene>
<evidence type="ECO:0000313" key="12">
    <source>
        <dbReference type="EMBL" id="KAF7331034.1"/>
    </source>
</evidence>
<feature type="transmembrane region" description="Helical" evidence="10">
    <location>
        <begin position="114"/>
        <end position="132"/>
    </location>
</feature>
<keyword evidence="8" id="KW-0325">Glycoprotein</keyword>
<evidence type="ECO:0000256" key="9">
    <source>
        <dbReference type="SAM" id="MobiDB-lite"/>
    </source>
</evidence>
<dbReference type="PANTHER" id="PTHR23501:SF199">
    <property type="entry name" value="MFS EFFLUX TRANSPORTER INPD-RELATED"/>
    <property type="match status" value="1"/>
</dbReference>
<evidence type="ECO:0000256" key="3">
    <source>
        <dbReference type="ARBA" id="ARBA00022448"/>
    </source>
</evidence>
<feature type="transmembrane region" description="Helical" evidence="10">
    <location>
        <begin position="169"/>
        <end position="190"/>
    </location>
</feature>
<reference evidence="12" key="1">
    <citation type="submission" date="2020-05" db="EMBL/GenBank/DDBJ databases">
        <title>Mycena genomes resolve the evolution of fungal bioluminescence.</title>
        <authorList>
            <person name="Tsai I.J."/>
        </authorList>
    </citation>
    <scope>NUCLEOTIDE SEQUENCE</scope>
    <source>
        <strain evidence="12">CCC161011</strain>
    </source>
</reference>
<keyword evidence="13" id="KW-1185">Reference proteome</keyword>
<feature type="transmembrane region" description="Helical" evidence="10">
    <location>
        <begin position="387"/>
        <end position="407"/>
    </location>
</feature>
<dbReference type="Pfam" id="PF07690">
    <property type="entry name" value="MFS_1"/>
    <property type="match status" value="1"/>
</dbReference>